<feature type="transmembrane region" description="Helical" evidence="5">
    <location>
        <begin position="54"/>
        <end position="71"/>
    </location>
</feature>
<feature type="transmembrane region" description="Helical" evidence="5">
    <location>
        <begin position="365"/>
        <end position="389"/>
    </location>
</feature>
<comment type="caution">
    <text evidence="7">The sequence shown here is derived from an EMBL/GenBank/DDBJ whole genome shotgun (WGS) entry which is preliminary data.</text>
</comment>
<feature type="transmembrane region" description="Helical" evidence="5">
    <location>
        <begin position="83"/>
        <end position="105"/>
    </location>
</feature>
<protein>
    <submittedName>
        <fullName evidence="7">MFS transporter</fullName>
    </submittedName>
</protein>
<keyword evidence="3 5" id="KW-1133">Transmembrane helix</keyword>
<feature type="transmembrane region" description="Helical" evidence="5">
    <location>
        <begin position="330"/>
        <end position="353"/>
    </location>
</feature>
<dbReference type="RefSeq" id="WP_131283868.1">
    <property type="nucleotide sequence ID" value="NZ_RXLP01000019.1"/>
</dbReference>
<feature type="domain" description="Major facilitator superfamily (MFS) profile" evidence="6">
    <location>
        <begin position="17"/>
        <end position="420"/>
    </location>
</feature>
<accession>A0A4V2MUB0</accession>
<feature type="transmembrane region" description="Helical" evidence="5">
    <location>
        <begin position="395"/>
        <end position="417"/>
    </location>
</feature>
<dbReference type="EMBL" id="RXLP01000019">
    <property type="protein sequence ID" value="TCD54229.1"/>
    <property type="molecule type" value="Genomic_DNA"/>
</dbReference>
<dbReference type="SUPFAM" id="SSF103473">
    <property type="entry name" value="MFS general substrate transporter"/>
    <property type="match status" value="1"/>
</dbReference>
<dbReference type="PROSITE" id="PS50850">
    <property type="entry name" value="MFS"/>
    <property type="match status" value="1"/>
</dbReference>
<evidence type="ECO:0000313" key="8">
    <source>
        <dbReference type="Proteomes" id="UP000291289"/>
    </source>
</evidence>
<dbReference type="Proteomes" id="UP000291289">
    <property type="component" value="Unassembled WGS sequence"/>
</dbReference>
<dbReference type="GO" id="GO:0046943">
    <property type="term" value="F:carboxylic acid transmembrane transporter activity"/>
    <property type="evidence" value="ECO:0007669"/>
    <property type="project" value="TreeGrafter"/>
</dbReference>
<evidence type="ECO:0000259" key="6">
    <source>
        <dbReference type="PROSITE" id="PS50850"/>
    </source>
</evidence>
<proteinExistence type="predicted"/>
<sequence>MTTHHEDYSYAKAFTHLGYSSALGSLLGSAAIVGLSMTITMWQDGLSLSNTHVGILSAALNFAIAIASMCSGQLSARLGMSRVFTWINAFTALGFLVCAVASNFAVLLCGVIIIGLGTGIDVPISISILSLESTDTAASSRLVTITQLGWQLGMILTAVVASMISGIRGADGARIVFAVMAVIAVITWLWRWKSKEFAMLHKKAGTNIIQVDTEDTTMGSKGDTSRSASVRNKSQLAIMFTSLLIFYIFWNLVANTWGQFQTFMLVHAQASQTLATQLGIVLYIIMFGANALVSVTINTRWRNILFVVGGLIAFASMVTMAVLGGSLWGIVLTTSCMYVGLPLAGEAICKVWIQESFPAGIRATVQGFILGFSRFLCGLFAFITPALVMPERIGSTLWAFVGVVAVFVIAGCVFMMAQRLSNLRKL</sequence>
<evidence type="ECO:0000256" key="2">
    <source>
        <dbReference type="ARBA" id="ARBA00022692"/>
    </source>
</evidence>
<dbReference type="PANTHER" id="PTHR23508:SF10">
    <property type="entry name" value="CARBOXYLIC ACID TRANSPORTER PROTEIN HOMOLOG"/>
    <property type="match status" value="1"/>
</dbReference>
<organism evidence="7 8">
    <name type="scientific">Alloscardovia theropitheci</name>
    <dbReference type="NCBI Taxonomy" id="2496842"/>
    <lineage>
        <taxon>Bacteria</taxon>
        <taxon>Bacillati</taxon>
        <taxon>Actinomycetota</taxon>
        <taxon>Actinomycetes</taxon>
        <taxon>Bifidobacteriales</taxon>
        <taxon>Bifidobacteriaceae</taxon>
        <taxon>Alloscardovia</taxon>
    </lineage>
</organism>
<dbReference type="GO" id="GO:0005886">
    <property type="term" value="C:plasma membrane"/>
    <property type="evidence" value="ECO:0007669"/>
    <property type="project" value="UniProtKB-SubCell"/>
</dbReference>
<feature type="transmembrane region" description="Helical" evidence="5">
    <location>
        <begin position="21"/>
        <end position="42"/>
    </location>
</feature>
<feature type="transmembrane region" description="Helical" evidence="5">
    <location>
        <begin position="111"/>
        <end position="131"/>
    </location>
</feature>
<dbReference type="PANTHER" id="PTHR23508">
    <property type="entry name" value="CARBOXYLIC ACID TRANSPORTER PROTEIN HOMOLOG"/>
    <property type="match status" value="1"/>
</dbReference>
<evidence type="ECO:0000313" key="7">
    <source>
        <dbReference type="EMBL" id="TCD54229.1"/>
    </source>
</evidence>
<evidence type="ECO:0000256" key="1">
    <source>
        <dbReference type="ARBA" id="ARBA00004651"/>
    </source>
</evidence>
<keyword evidence="4 5" id="KW-0472">Membrane</keyword>
<dbReference type="InterPro" id="IPR036259">
    <property type="entry name" value="MFS_trans_sf"/>
</dbReference>
<feature type="transmembrane region" description="Helical" evidence="5">
    <location>
        <begin position="274"/>
        <end position="297"/>
    </location>
</feature>
<evidence type="ECO:0000256" key="4">
    <source>
        <dbReference type="ARBA" id="ARBA00023136"/>
    </source>
</evidence>
<gene>
    <name evidence="7" type="ORF">EJ419_04095</name>
</gene>
<keyword evidence="8" id="KW-1185">Reference proteome</keyword>
<dbReference type="InterPro" id="IPR020846">
    <property type="entry name" value="MFS_dom"/>
</dbReference>
<reference evidence="7 8" key="1">
    <citation type="submission" date="2018-12" db="EMBL/GenBank/DDBJ databases">
        <title>Alloscrdovia theropitheci sp. nov: a novel taxon from the feces of the bleeding-herat monkey (Theropithecus geleda).</title>
        <authorList>
            <person name="Modesto M."/>
        </authorList>
    </citation>
    <scope>NUCLEOTIDE SEQUENCE [LARGE SCALE GENOMIC DNA]</scope>
    <source>
        <strain evidence="7 8">GLDI4/2</strain>
    </source>
</reference>
<feature type="transmembrane region" description="Helical" evidence="5">
    <location>
        <begin position="173"/>
        <end position="192"/>
    </location>
</feature>
<dbReference type="OrthoDB" id="4008739at2"/>
<dbReference type="Pfam" id="PF07690">
    <property type="entry name" value="MFS_1"/>
    <property type="match status" value="1"/>
</dbReference>
<feature type="transmembrane region" description="Helical" evidence="5">
    <location>
        <begin position="143"/>
        <end position="167"/>
    </location>
</feature>
<dbReference type="AlphaFoldDB" id="A0A4V2MUB0"/>
<keyword evidence="2 5" id="KW-0812">Transmembrane</keyword>
<feature type="transmembrane region" description="Helical" evidence="5">
    <location>
        <begin position="304"/>
        <end position="324"/>
    </location>
</feature>
<feature type="transmembrane region" description="Helical" evidence="5">
    <location>
        <begin position="236"/>
        <end position="254"/>
    </location>
</feature>
<dbReference type="Gene3D" id="1.20.1250.20">
    <property type="entry name" value="MFS general substrate transporter like domains"/>
    <property type="match status" value="1"/>
</dbReference>
<name>A0A4V2MUB0_9BIFI</name>
<evidence type="ECO:0000256" key="3">
    <source>
        <dbReference type="ARBA" id="ARBA00022989"/>
    </source>
</evidence>
<comment type="subcellular location">
    <subcellularLocation>
        <location evidence="1">Cell membrane</location>
        <topology evidence="1">Multi-pass membrane protein</topology>
    </subcellularLocation>
</comment>
<evidence type="ECO:0000256" key="5">
    <source>
        <dbReference type="SAM" id="Phobius"/>
    </source>
</evidence>
<dbReference type="InterPro" id="IPR011701">
    <property type="entry name" value="MFS"/>
</dbReference>